<dbReference type="Pfam" id="PF05166">
    <property type="entry name" value="YcgL"/>
    <property type="match status" value="1"/>
</dbReference>
<organism evidence="3 4">
    <name type="scientific">Stenotrophomonas terrae</name>
    <dbReference type="NCBI Taxonomy" id="405446"/>
    <lineage>
        <taxon>Bacteria</taxon>
        <taxon>Pseudomonadati</taxon>
        <taxon>Pseudomonadota</taxon>
        <taxon>Gammaproteobacteria</taxon>
        <taxon>Lysobacterales</taxon>
        <taxon>Lysobacteraceae</taxon>
        <taxon>Stenotrophomonas</taxon>
    </lineage>
</organism>
<dbReference type="PROSITE" id="PS51648">
    <property type="entry name" value="YCGL"/>
    <property type="match status" value="1"/>
</dbReference>
<dbReference type="PANTHER" id="PTHR38109:SF1">
    <property type="entry name" value="PROTEIN YCGL"/>
    <property type="match status" value="1"/>
</dbReference>
<accession>A0A0R0CL19</accession>
<comment type="caution">
    <text evidence="3">The sequence shown here is derived from an EMBL/GenBank/DDBJ whole genome shotgun (WGS) entry which is preliminary data.</text>
</comment>
<dbReference type="InterPro" id="IPR038068">
    <property type="entry name" value="YcgL-like_sf"/>
</dbReference>
<gene>
    <name evidence="3" type="ORF">ABB27_04010</name>
</gene>
<name>A0A0R0CL19_9GAMM</name>
<protein>
    <recommendedName>
        <fullName evidence="1">YcgL domain-containing protein ABB27_04010</fullName>
    </recommendedName>
</protein>
<dbReference type="RefSeq" id="WP_057626938.1">
    <property type="nucleotide sequence ID" value="NZ_JBDJMY010000016.1"/>
</dbReference>
<dbReference type="PANTHER" id="PTHR38109">
    <property type="entry name" value="PROTEIN YCGL"/>
    <property type="match status" value="1"/>
</dbReference>
<dbReference type="EMBL" id="LDJJ01000010">
    <property type="protein sequence ID" value="KRG70729.1"/>
    <property type="molecule type" value="Genomic_DNA"/>
</dbReference>
<evidence type="ECO:0000259" key="2">
    <source>
        <dbReference type="PROSITE" id="PS51648"/>
    </source>
</evidence>
<dbReference type="AlphaFoldDB" id="A0A0R0CL19"/>
<dbReference type="SUPFAM" id="SSF160191">
    <property type="entry name" value="YcgL-like"/>
    <property type="match status" value="1"/>
</dbReference>
<dbReference type="InterPro" id="IPR027354">
    <property type="entry name" value="YcgL_dom"/>
</dbReference>
<dbReference type="HAMAP" id="MF_01866">
    <property type="entry name" value="UPF0745"/>
    <property type="match status" value="1"/>
</dbReference>
<keyword evidence="4" id="KW-1185">Reference proteome</keyword>
<dbReference type="Proteomes" id="UP000051863">
    <property type="component" value="Unassembled WGS sequence"/>
</dbReference>
<sequence length="91" mass="10214">MQAYVYKSQRKQDTYVYLAKRDDFDVIPASLGNTLAPYTFVLEVALTPERRLAQADVALVRANLAERGFHLQAPPLPLAPVKIARIDGRDD</sequence>
<dbReference type="PATRIC" id="fig|405446.3.peg.27"/>
<proteinExistence type="inferred from homology"/>
<evidence type="ECO:0000313" key="4">
    <source>
        <dbReference type="Proteomes" id="UP000051863"/>
    </source>
</evidence>
<dbReference type="OrthoDB" id="7062382at2"/>
<reference evidence="3 4" key="1">
    <citation type="submission" date="2015-05" db="EMBL/GenBank/DDBJ databases">
        <title>Genome sequencing and analysis of members of genus Stenotrophomonas.</title>
        <authorList>
            <person name="Patil P.P."/>
            <person name="Midha S."/>
            <person name="Patil P.B."/>
        </authorList>
    </citation>
    <scope>NUCLEOTIDE SEQUENCE [LARGE SCALE GENOMIC DNA]</scope>
    <source>
        <strain evidence="3 4">DSM 18941</strain>
    </source>
</reference>
<evidence type="ECO:0000313" key="3">
    <source>
        <dbReference type="EMBL" id="KRG70729.1"/>
    </source>
</evidence>
<dbReference type="Gene3D" id="3.10.510.20">
    <property type="entry name" value="YcgL domain"/>
    <property type="match status" value="1"/>
</dbReference>
<feature type="domain" description="YcgL" evidence="2">
    <location>
        <begin position="1"/>
        <end position="85"/>
    </location>
</feature>
<evidence type="ECO:0000256" key="1">
    <source>
        <dbReference type="HAMAP-Rule" id="MF_01866"/>
    </source>
</evidence>